<comment type="caution">
    <text evidence="1">The sequence shown here is derived from an EMBL/GenBank/DDBJ whole genome shotgun (WGS) entry which is preliminary data.</text>
</comment>
<evidence type="ECO:0000313" key="2">
    <source>
        <dbReference type="Proteomes" id="UP000697710"/>
    </source>
</evidence>
<dbReference type="Proteomes" id="UP000697710">
    <property type="component" value="Unassembled WGS sequence"/>
</dbReference>
<reference evidence="1" key="2">
    <citation type="journal article" date="2021" name="Microbiome">
        <title>Successional dynamics and alternative stable states in a saline activated sludge microbial community over 9 years.</title>
        <authorList>
            <person name="Wang Y."/>
            <person name="Ye J."/>
            <person name="Ju F."/>
            <person name="Liu L."/>
            <person name="Boyd J.A."/>
            <person name="Deng Y."/>
            <person name="Parks D.H."/>
            <person name="Jiang X."/>
            <person name="Yin X."/>
            <person name="Woodcroft B.J."/>
            <person name="Tyson G.W."/>
            <person name="Hugenholtz P."/>
            <person name="Polz M.F."/>
            <person name="Zhang T."/>
        </authorList>
    </citation>
    <scope>NUCLEOTIDE SEQUENCE</scope>
    <source>
        <strain evidence="1">HKST-UBA01</strain>
    </source>
</reference>
<dbReference type="InterPro" id="IPR015943">
    <property type="entry name" value="WD40/YVTN_repeat-like_dom_sf"/>
</dbReference>
<dbReference type="Gene3D" id="2.130.10.10">
    <property type="entry name" value="YVTN repeat-like/Quinoprotein amine dehydrogenase"/>
    <property type="match status" value="3"/>
</dbReference>
<dbReference type="AlphaFoldDB" id="A0A956LYT1"/>
<organism evidence="1 2">
    <name type="scientific">Eiseniibacteriota bacterium</name>
    <dbReference type="NCBI Taxonomy" id="2212470"/>
    <lineage>
        <taxon>Bacteria</taxon>
        <taxon>Candidatus Eiseniibacteriota</taxon>
    </lineage>
</organism>
<name>A0A956LYT1_UNCEI</name>
<sequence>PGRSAEDTWFQSTLVADGMVCAIDPADAQVIYADWQNGNQVKSTDSGKSWFSIQSGISGNGPWTTPIAQDQQDGNHLYTTTTSAIYRTTNGGGSWENVASHNARWIAISPVDGNIVWTIGLGNVRRSTDDGASWSFLGTFPANGLEIKIHADPVDASTAYATFGGYSTGGPHAVMTTDLGATWTDITGDFPDQPANTFVVDPARPDDWYIGSDIGVWKSTDGGVSWVPFGLGLVNAVITDLEIRNTARKLVAGSYGRGVWEIDLDFNPASVEITDAATHTLMLDPPYPQPVRDRTVFRFAAHTEQPVSLRVFDVQGRQVDSVFETDRGRGLGDGVIRTVTWSPGDVPDGVYFAVLQAGTQRLSRKLVIQH</sequence>
<dbReference type="PANTHER" id="PTHR43739:SF5">
    <property type="entry name" value="EXO-ALPHA-SIALIDASE"/>
    <property type="match status" value="1"/>
</dbReference>
<dbReference type="SUPFAM" id="SSF110296">
    <property type="entry name" value="Oligoxyloglucan reducing end-specific cellobiohydrolase"/>
    <property type="match status" value="1"/>
</dbReference>
<proteinExistence type="predicted"/>
<dbReference type="InterPro" id="IPR052025">
    <property type="entry name" value="Xyloglucanase_GH74"/>
</dbReference>
<accession>A0A956LYT1</accession>
<dbReference type="PANTHER" id="PTHR43739">
    <property type="entry name" value="XYLOGLUCANASE (EUROFUNG)"/>
    <property type="match status" value="1"/>
</dbReference>
<protein>
    <submittedName>
        <fullName evidence="1">T9SS type A sorting domain-containing protein</fullName>
    </submittedName>
</protein>
<dbReference type="CDD" id="cd15482">
    <property type="entry name" value="Sialidase_non-viral"/>
    <property type="match status" value="1"/>
</dbReference>
<feature type="non-terminal residue" evidence="1">
    <location>
        <position position="1"/>
    </location>
</feature>
<reference evidence="1" key="1">
    <citation type="submission" date="2020-04" db="EMBL/GenBank/DDBJ databases">
        <authorList>
            <person name="Zhang T."/>
        </authorList>
    </citation>
    <scope>NUCLEOTIDE SEQUENCE</scope>
    <source>
        <strain evidence="1">HKST-UBA01</strain>
    </source>
</reference>
<dbReference type="InterPro" id="IPR026444">
    <property type="entry name" value="Secre_tail"/>
</dbReference>
<dbReference type="GO" id="GO:0010411">
    <property type="term" value="P:xyloglucan metabolic process"/>
    <property type="evidence" value="ECO:0007669"/>
    <property type="project" value="TreeGrafter"/>
</dbReference>
<evidence type="ECO:0000313" key="1">
    <source>
        <dbReference type="EMBL" id="MCA9728089.1"/>
    </source>
</evidence>
<dbReference type="EMBL" id="JAGQHR010000297">
    <property type="protein sequence ID" value="MCA9728089.1"/>
    <property type="molecule type" value="Genomic_DNA"/>
</dbReference>
<dbReference type="NCBIfam" id="TIGR04183">
    <property type="entry name" value="Por_Secre_tail"/>
    <property type="match status" value="1"/>
</dbReference>
<gene>
    <name evidence="1" type="ORF">KC729_10430</name>
</gene>